<feature type="domain" description="EAL" evidence="1">
    <location>
        <begin position="105"/>
        <end position="229"/>
    </location>
</feature>
<evidence type="ECO:0000259" key="1">
    <source>
        <dbReference type="PROSITE" id="PS50883"/>
    </source>
</evidence>
<proteinExistence type="predicted"/>
<sequence>MLASCSEAILTARLGGDEFVVVLLGVTKELAELFAQDLQYKLSSSIYLSKLNITFSIGISSFPEDSRTIAEILQHSDIAMYRAKRDGKNRIRAFSSEIKSEFLDVLQIEHDLRKAWDKNEFHLVYQPQVSVISGKIIAVEALLRWHHTERGFVPPDTFIPILERTGLGQWVLLEASRMCRYWQQVAFPELRIAVNVSPIQLQDPSYVSFRLRGLAYHKSVCRIIGIRNN</sequence>
<dbReference type="NCBIfam" id="TIGR00254">
    <property type="entry name" value="GGDEF"/>
    <property type="match status" value="1"/>
</dbReference>
<dbReference type="Gene3D" id="3.20.20.450">
    <property type="entry name" value="EAL domain"/>
    <property type="match status" value="1"/>
</dbReference>
<dbReference type="PANTHER" id="PTHR44757">
    <property type="entry name" value="DIGUANYLATE CYCLASE DGCP"/>
    <property type="match status" value="1"/>
</dbReference>
<dbReference type="Proteomes" id="UP001527882">
    <property type="component" value="Unassembled WGS sequence"/>
</dbReference>
<dbReference type="RefSeq" id="WP_269885151.1">
    <property type="nucleotide sequence ID" value="NZ_JAQAGZ010000025.1"/>
</dbReference>
<dbReference type="PROSITE" id="PS50883">
    <property type="entry name" value="EAL"/>
    <property type="match status" value="1"/>
</dbReference>
<dbReference type="Pfam" id="PF00990">
    <property type="entry name" value="GGDEF"/>
    <property type="match status" value="1"/>
</dbReference>
<keyword evidence="4" id="KW-1185">Reference proteome</keyword>
<organism evidence="3 4">
    <name type="scientific">Paenibacillus gyeongsangnamensis</name>
    <dbReference type="NCBI Taxonomy" id="3388067"/>
    <lineage>
        <taxon>Bacteria</taxon>
        <taxon>Bacillati</taxon>
        <taxon>Bacillota</taxon>
        <taxon>Bacilli</taxon>
        <taxon>Bacillales</taxon>
        <taxon>Paenibacillaceae</taxon>
        <taxon>Paenibacillus</taxon>
    </lineage>
</organism>
<dbReference type="EMBL" id="JAQAGZ010000025">
    <property type="protein sequence ID" value="MCZ8516617.1"/>
    <property type="molecule type" value="Genomic_DNA"/>
</dbReference>
<dbReference type="InterPro" id="IPR000160">
    <property type="entry name" value="GGDEF_dom"/>
</dbReference>
<protein>
    <submittedName>
        <fullName evidence="3">EAL domain-containing protein</fullName>
    </submittedName>
</protein>
<evidence type="ECO:0000259" key="2">
    <source>
        <dbReference type="PROSITE" id="PS50887"/>
    </source>
</evidence>
<dbReference type="CDD" id="cd01948">
    <property type="entry name" value="EAL"/>
    <property type="match status" value="1"/>
</dbReference>
<dbReference type="InterPro" id="IPR035919">
    <property type="entry name" value="EAL_sf"/>
</dbReference>
<reference evidence="3 4" key="1">
    <citation type="submission" date="2022-12" db="EMBL/GenBank/DDBJ databases">
        <title>Draft genome sequence of Paenibacillus sp. dW9.</title>
        <authorList>
            <person name="Choi E.-W."/>
            <person name="Kim D.-U."/>
        </authorList>
    </citation>
    <scope>NUCLEOTIDE SEQUENCE [LARGE SCALE GENOMIC DNA]</scope>
    <source>
        <strain evidence="4">dW9</strain>
    </source>
</reference>
<accession>A0ABT4QIB5</accession>
<name>A0ABT4QIB5_9BACL</name>
<dbReference type="SMART" id="SM00267">
    <property type="entry name" value="GGDEF"/>
    <property type="match status" value="1"/>
</dbReference>
<dbReference type="InterPro" id="IPR043128">
    <property type="entry name" value="Rev_trsase/Diguanyl_cyclase"/>
</dbReference>
<dbReference type="PANTHER" id="PTHR44757:SF2">
    <property type="entry name" value="BIOFILM ARCHITECTURE MAINTENANCE PROTEIN MBAA"/>
    <property type="match status" value="1"/>
</dbReference>
<dbReference type="SUPFAM" id="SSF55073">
    <property type="entry name" value="Nucleotide cyclase"/>
    <property type="match status" value="1"/>
</dbReference>
<comment type="caution">
    <text evidence="3">The sequence shown here is derived from an EMBL/GenBank/DDBJ whole genome shotgun (WGS) entry which is preliminary data.</text>
</comment>
<dbReference type="InterPro" id="IPR001633">
    <property type="entry name" value="EAL_dom"/>
</dbReference>
<dbReference type="InterPro" id="IPR029787">
    <property type="entry name" value="Nucleotide_cyclase"/>
</dbReference>
<dbReference type="CDD" id="cd01949">
    <property type="entry name" value="GGDEF"/>
    <property type="match status" value="1"/>
</dbReference>
<feature type="domain" description="GGDEF" evidence="2">
    <location>
        <begin position="1"/>
        <end position="96"/>
    </location>
</feature>
<dbReference type="SUPFAM" id="SSF141868">
    <property type="entry name" value="EAL domain-like"/>
    <property type="match status" value="1"/>
</dbReference>
<gene>
    <name evidence="3" type="ORF">O9H85_30380</name>
</gene>
<dbReference type="Gene3D" id="3.30.70.270">
    <property type="match status" value="1"/>
</dbReference>
<dbReference type="PROSITE" id="PS50887">
    <property type="entry name" value="GGDEF"/>
    <property type="match status" value="1"/>
</dbReference>
<evidence type="ECO:0000313" key="4">
    <source>
        <dbReference type="Proteomes" id="UP001527882"/>
    </source>
</evidence>
<dbReference type="SMART" id="SM00052">
    <property type="entry name" value="EAL"/>
    <property type="match status" value="1"/>
</dbReference>
<dbReference type="InterPro" id="IPR052155">
    <property type="entry name" value="Biofilm_reg_signaling"/>
</dbReference>
<evidence type="ECO:0000313" key="3">
    <source>
        <dbReference type="EMBL" id="MCZ8516617.1"/>
    </source>
</evidence>
<dbReference type="Pfam" id="PF00563">
    <property type="entry name" value="EAL"/>
    <property type="match status" value="1"/>
</dbReference>